<reference evidence="1" key="1">
    <citation type="submission" date="2014-02" db="EMBL/GenBank/DDBJ databases">
        <title>Expanding our view of genomic diversity in Candidatus Accumulibacter clades.</title>
        <authorList>
            <person name="Skennerton C.T."/>
            <person name="Barr J.J."/>
            <person name="Slater F.R."/>
            <person name="Bond P.L."/>
            <person name="Tyson G.W."/>
        </authorList>
    </citation>
    <scope>NUCLEOTIDE SEQUENCE [LARGE SCALE GENOMIC DNA]</scope>
</reference>
<evidence type="ECO:0000313" key="2">
    <source>
        <dbReference type="Proteomes" id="UP000020218"/>
    </source>
</evidence>
<gene>
    <name evidence="1" type="ORF">AW08_03187</name>
</gene>
<protein>
    <submittedName>
        <fullName evidence="1">Uncharacterized protein</fullName>
    </submittedName>
</protein>
<proteinExistence type="predicted"/>
<accession>A0A011MSJ7</accession>
<sequence length="131" mass="13941">MRSAARRNETANYTLTVGITGAIKAADLGQAPASDAKVRGTPYHATGPLPCRMGNDKPSECQFGVIRGKPGNAEVHITPPGGLKRVLTFMGDKVTTNPGEKLKAVKQGYDWSVEVNDYEHYTIPEAVISGG</sequence>
<organism evidence="1 2">
    <name type="scientific">Candidatus Accumulibacter adjunctus</name>
    <dbReference type="NCBI Taxonomy" id="1454001"/>
    <lineage>
        <taxon>Bacteria</taxon>
        <taxon>Pseudomonadati</taxon>
        <taxon>Pseudomonadota</taxon>
        <taxon>Betaproteobacteria</taxon>
        <taxon>Candidatus Accumulibacter</taxon>
    </lineage>
</organism>
<dbReference type="AlphaFoldDB" id="A0A011MSJ7"/>
<comment type="caution">
    <text evidence="1">The sequence shown here is derived from an EMBL/GenBank/DDBJ whole genome shotgun (WGS) entry which is preliminary data.</text>
</comment>
<name>A0A011MSJ7_9PROT</name>
<dbReference type="PATRIC" id="fig|1454001.3.peg.3234"/>
<dbReference type="Proteomes" id="UP000020218">
    <property type="component" value="Unassembled WGS sequence"/>
</dbReference>
<dbReference type="EMBL" id="JFAX01000022">
    <property type="protein sequence ID" value="EXI65516.1"/>
    <property type="molecule type" value="Genomic_DNA"/>
</dbReference>
<keyword evidence="2" id="KW-1185">Reference proteome</keyword>
<evidence type="ECO:0000313" key="1">
    <source>
        <dbReference type="EMBL" id="EXI65516.1"/>
    </source>
</evidence>